<evidence type="ECO:0000313" key="7">
    <source>
        <dbReference type="Proteomes" id="UP000030661"/>
    </source>
</evidence>
<dbReference type="PANTHER" id="PTHR30329">
    <property type="entry name" value="STATOR ELEMENT OF FLAGELLAR MOTOR COMPLEX"/>
    <property type="match status" value="1"/>
</dbReference>
<dbReference type="PANTHER" id="PTHR30329:SF21">
    <property type="entry name" value="LIPOPROTEIN YIAD-RELATED"/>
    <property type="match status" value="1"/>
</dbReference>
<organism evidence="6">
    <name type="scientific">Vecturithrix granuli</name>
    <dbReference type="NCBI Taxonomy" id="1499967"/>
    <lineage>
        <taxon>Bacteria</taxon>
        <taxon>Candidatus Moduliflexota</taxon>
        <taxon>Candidatus Vecturitrichia</taxon>
        <taxon>Candidatus Vecturitrichales</taxon>
        <taxon>Candidatus Vecturitrichaceae</taxon>
        <taxon>Candidatus Vecturithrix</taxon>
    </lineage>
</organism>
<dbReference type="Gene3D" id="3.30.1330.60">
    <property type="entry name" value="OmpA-like domain"/>
    <property type="match status" value="1"/>
</dbReference>
<dbReference type="Proteomes" id="UP000030661">
    <property type="component" value="Unassembled WGS sequence"/>
</dbReference>
<gene>
    <name evidence="6" type="ORF">U27_01503</name>
</gene>
<keyword evidence="7" id="KW-1185">Reference proteome</keyword>
<evidence type="ECO:0000259" key="5">
    <source>
        <dbReference type="PROSITE" id="PS51123"/>
    </source>
</evidence>
<reference evidence="6" key="1">
    <citation type="journal article" date="2015" name="PeerJ">
        <title>First genomic representation of candidate bacterial phylum KSB3 points to enhanced environmental sensing as a trigger of wastewater bulking.</title>
        <authorList>
            <person name="Sekiguchi Y."/>
            <person name="Ohashi A."/>
            <person name="Parks D.H."/>
            <person name="Yamauchi T."/>
            <person name="Tyson G.W."/>
            <person name="Hugenholtz P."/>
        </authorList>
    </citation>
    <scope>NUCLEOTIDE SEQUENCE [LARGE SCALE GENOMIC DNA]</scope>
</reference>
<dbReference type="SUPFAM" id="SSF103088">
    <property type="entry name" value="OmpA-like"/>
    <property type="match status" value="1"/>
</dbReference>
<keyword evidence="2 4" id="KW-0472">Membrane</keyword>
<dbReference type="Pfam" id="PF00691">
    <property type="entry name" value="OmpA"/>
    <property type="match status" value="1"/>
</dbReference>
<dbReference type="PRINTS" id="PR01021">
    <property type="entry name" value="OMPADOMAIN"/>
</dbReference>
<dbReference type="InterPro" id="IPR050330">
    <property type="entry name" value="Bact_OuterMem_StrucFunc"/>
</dbReference>
<dbReference type="InterPro" id="IPR036737">
    <property type="entry name" value="OmpA-like_sf"/>
</dbReference>
<evidence type="ECO:0000313" key="6">
    <source>
        <dbReference type="EMBL" id="GAK61602.1"/>
    </source>
</evidence>
<dbReference type="EMBL" id="DF820480">
    <property type="protein sequence ID" value="GAK61602.1"/>
    <property type="molecule type" value="Genomic_DNA"/>
</dbReference>
<accession>A0A081CAJ7</accession>
<protein>
    <submittedName>
        <fullName evidence="6">OmpA/MotB domain protein</fullName>
    </submittedName>
</protein>
<dbReference type="CDD" id="cd07185">
    <property type="entry name" value="OmpA_C-like"/>
    <property type="match status" value="1"/>
</dbReference>
<evidence type="ECO:0000256" key="3">
    <source>
        <dbReference type="ARBA" id="ARBA00023237"/>
    </source>
</evidence>
<sequence length="519" mass="57526">MRKFSGILLTLMVFVIGLSVVSAETVTYTFQDASLADTPTKYGFKGLYTLFSPDTSQQGKFGLGFFWDMTRFCLPGDPRYPEVQEFTLSGYYGITDRLEVAVAAPFRSLKIPSASAENRVSADSALDEVSESGFGNVSVGLRFNLIQGENFGLTPYVQAFLPTASDPEKGTGADNTRIHVGVSTGTVLSGLHNTRLYGQVAYQFATDYDQDRRDFTETKPYTHPELQPRFERFGTNPLFHEYGNTLFYGAGLAIPFMGADSDYEAELFSELLFYHSFEDEDYIPMFEDGKALDVVQDGGMANVGLKIGFSNGISVLGGWGGKLFAEEPMYESPIWKAFAGLTYNRPQEVVLEVTLPDVPAEQPGAGLVPPEGEFKPEEPIYGGSQFDCSQELAMVHFEFDKSTLTPEAIETLKRIGKIMRLCDQMVLEVQGHTDWIGTENYNYGLGNRRARAVVYYLVYDEGIDFNRIVTPDLLDRGIIAGKSYGESVPIASNETDAGRALNRRGQFLKVVADNRILTY</sequence>
<evidence type="ECO:0000256" key="4">
    <source>
        <dbReference type="PROSITE-ProRule" id="PRU00473"/>
    </source>
</evidence>
<dbReference type="HOGENOM" id="CLU_531752_0_0_0"/>
<proteinExistence type="predicted"/>
<comment type="subcellular location">
    <subcellularLocation>
        <location evidence="1">Cell outer membrane</location>
    </subcellularLocation>
</comment>
<dbReference type="InterPro" id="IPR006664">
    <property type="entry name" value="OMP_bac"/>
</dbReference>
<dbReference type="GO" id="GO:0009279">
    <property type="term" value="C:cell outer membrane"/>
    <property type="evidence" value="ECO:0007669"/>
    <property type="project" value="UniProtKB-SubCell"/>
</dbReference>
<dbReference type="STRING" id="1499967.U27_01503"/>
<name>A0A081CAJ7_VECG1</name>
<evidence type="ECO:0000256" key="1">
    <source>
        <dbReference type="ARBA" id="ARBA00004442"/>
    </source>
</evidence>
<dbReference type="PROSITE" id="PS51123">
    <property type="entry name" value="OMPA_2"/>
    <property type="match status" value="1"/>
</dbReference>
<evidence type="ECO:0000256" key="2">
    <source>
        <dbReference type="ARBA" id="ARBA00023136"/>
    </source>
</evidence>
<dbReference type="InterPro" id="IPR006665">
    <property type="entry name" value="OmpA-like"/>
</dbReference>
<feature type="domain" description="OmpA-like" evidence="5">
    <location>
        <begin position="384"/>
        <end position="513"/>
    </location>
</feature>
<dbReference type="eggNOG" id="COG2885">
    <property type="taxonomic scope" value="Bacteria"/>
</dbReference>
<keyword evidence="3" id="KW-0998">Cell outer membrane</keyword>
<dbReference type="AlphaFoldDB" id="A0A081CAJ7"/>